<dbReference type="PRINTS" id="PR00120">
    <property type="entry name" value="HATPASE"/>
</dbReference>
<feature type="transmembrane region" description="Helical" evidence="15">
    <location>
        <begin position="975"/>
        <end position="994"/>
    </location>
</feature>
<feature type="transmembrane region" description="Helical" evidence="15">
    <location>
        <begin position="1134"/>
        <end position="1155"/>
    </location>
</feature>
<evidence type="ECO:0000256" key="3">
    <source>
        <dbReference type="ARBA" id="ARBA00022568"/>
    </source>
</evidence>
<dbReference type="NCBIfam" id="TIGR01517">
    <property type="entry name" value="ATPase-IIB_Ca"/>
    <property type="match status" value="1"/>
</dbReference>
<keyword evidence="3 15" id="KW-0109">Calcium transport</keyword>
<keyword evidence="9" id="KW-0460">Magnesium</keyword>
<feature type="transmembrane region" description="Helical" evidence="15">
    <location>
        <begin position="446"/>
        <end position="467"/>
    </location>
</feature>
<keyword evidence="12 15" id="KW-0406">Ion transport</keyword>
<dbReference type="FunFam" id="1.20.1110.10:FF:000039">
    <property type="entry name" value="Calcium-transporting ATPase"/>
    <property type="match status" value="1"/>
</dbReference>
<dbReference type="EMBL" id="FN430085">
    <property type="protein sequence ID" value="CAZ81600.1"/>
    <property type="molecule type" value="Genomic_DNA"/>
</dbReference>
<feature type="domain" description="Cation-transporting P-type ATPase N-terminal" evidence="19">
    <location>
        <begin position="203"/>
        <end position="251"/>
    </location>
</feature>
<comment type="catalytic activity">
    <reaction evidence="14 15">
        <text>Ca(2+)(in) + ATP + H2O = Ca(2+)(out) + ADP + phosphate + H(+)</text>
        <dbReference type="Rhea" id="RHEA:18105"/>
        <dbReference type="ChEBI" id="CHEBI:15377"/>
        <dbReference type="ChEBI" id="CHEBI:15378"/>
        <dbReference type="ChEBI" id="CHEBI:29108"/>
        <dbReference type="ChEBI" id="CHEBI:30616"/>
        <dbReference type="ChEBI" id="CHEBI:43474"/>
        <dbReference type="ChEBI" id="CHEBI:456216"/>
        <dbReference type="EC" id="7.2.2.10"/>
    </reaction>
</comment>
<evidence type="ECO:0000256" key="5">
    <source>
        <dbReference type="ARBA" id="ARBA00022723"/>
    </source>
</evidence>
<dbReference type="FunCoup" id="D5GAQ7">
    <property type="interactions" value="415"/>
</dbReference>
<dbReference type="CDD" id="cd02081">
    <property type="entry name" value="P-type_ATPase_Ca_PMCA-like"/>
    <property type="match status" value="1"/>
</dbReference>
<keyword evidence="7 15" id="KW-0106">Calcium</keyword>
<comment type="subcellular location">
    <subcellularLocation>
        <location evidence="1">Endomembrane system</location>
        <topology evidence="1">Multi-pass membrane protein</topology>
    </subcellularLocation>
    <subcellularLocation>
        <location evidence="15">Membrane</location>
        <topology evidence="15">Multi-pass membrane protein</topology>
    </subcellularLocation>
</comment>
<dbReference type="OMA" id="ISIPWGA"/>
<dbReference type="EC" id="7.2.2.10" evidence="15"/>
<dbReference type="SFLD" id="SFLDF00027">
    <property type="entry name" value="p-type_atpase"/>
    <property type="match status" value="1"/>
</dbReference>
<evidence type="ECO:0000256" key="12">
    <source>
        <dbReference type="ARBA" id="ARBA00023065"/>
    </source>
</evidence>
<evidence type="ECO:0000256" key="2">
    <source>
        <dbReference type="ARBA" id="ARBA00022448"/>
    </source>
</evidence>
<dbReference type="SFLD" id="SFLDS00003">
    <property type="entry name" value="Haloacid_Dehalogenase"/>
    <property type="match status" value="1"/>
</dbReference>
<evidence type="ECO:0000256" key="9">
    <source>
        <dbReference type="ARBA" id="ARBA00022842"/>
    </source>
</evidence>
<dbReference type="GO" id="GO:0005886">
    <property type="term" value="C:plasma membrane"/>
    <property type="evidence" value="ECO:0007669"/>
    <property type="project" value="TreeGrafter"/>
</dbReference>
<keyword evidence="10" id="KW-1278">Translocase</keyword>
<dbReference type="PROSITE" id="PS00154">
    <property type="entry name" value="ATPASE_E1_E2"/>
    <property type="match status" value="1"/>
</dbReference>
<keyword evidence="13 15" id="KW-0472">Membrane</keyword>
<dbReference type="InterPro" id="IPR059000">
    <property type="entry name" value="ATPase_P-type_domA"/>
</dbReference>
<evidence type="ECO:0000256" key="14">
    <source>
        <dbReference type="ARBA" id="ARBA00048694"/>
    </source>
</evidence>
<evidence type="ECO:0000256" key="4">
    <source>
        <dbReference type="ARBA" id="ARBA00022692"/>
    </source>
</evidence>
<keyword evidence="2 15" id="KW-0813">Transport</keyword>
<evidence type="ECO:0000256" key="7">
    <source>
        <dbReference type="ARBA" id="ARBA00022837"/>
    </source>
</evidence>
<gene>
    <name evidence="20" type="ORF">GSTUM_00003738001</name>
</gene>
<dbReference type="AlphaFoldDB" id="D5GAQ7"/>
<dbReference type="Gene3D" id="3.40.1110.10">
    <property type="entry name" value="Calcium-transporting ATPase, cytoplasmic domain N"/>
    <property type="match status" value="2"/>
</dbReference>
<evidence type="ECO:0000256" key="15">
    <source>
        <dbReference type="RuleBase" id="RU361146"/>
    </source>
</evidence>
<dbReference type="InterPro" id="IPR023298">
    <property type="entry name" value="ATPase_P-typ_TM_dom_sf"/>
</dbReference>
<protein>
    <recommendedName>
        <fullName evidence="15">Calcium-transporting ATPase</fullName>
        <ecNumber evidence="15">7.2.2.10</ecNumber>
    </recommendedName>
</protein>
<name>D5GAQ7_TUBMM</name>
<evidence type="ECO:0000256" key="13">
    <source>
        <dbReference type="ARBA" id="ARBA00023136"/>
    </source>
</evidence>
<feature type="compositionally biased region" description="Polar residues" evidence="16">
    <location>
        <begin position="1183"/>
        <end position="1198"/>
    </location>
</feature>
<dbReference type="GeneID" id="9187767"/>
<evidence type="ECO:0000256" key="16">
    <source>
        <dbReference type="SAM" id="MobiDB-lite"/>
    </source>
</evidence>
<dbReference type="GO" id="GO:0016887">
    <property type="term" value="F:ATP hydrolysis activity"/>
    <property type="evidence" value="ECO:0007669"/>
    <property type="project" value="InterPro"/>
</dbReference>
<dbReference type="eggNOG" id="KOG0204">
    <property type="taxonomic scope" value="Eukaryota"/>
</dbReference>
<reference evidence="20 21" key="1">
    <citation type="journal article" date="2010" name="Nature">
        <title>Perigord black truffle genome uncovers evolutionary origins and mechanisms of symbiosis.</title>
        <authorList>
            <person name="Martin F."/>
            <person name="Kohler A."/>
            <person name="Murat C."/>
            <person name="Balestrini R."/>
            <person name="Coutinho P.M."/>
            <person name="Jaillon O."/>
            <person name="Montanini B."/>
            <person name="Morin E."/>
            <person name="Noel B."/>
            <person name="Percudani R."/>
            <person name="Porcel B."/>
            <person name="Rubini A."/>
            <person name="Amicucci A."/>
            <person name="Amselem J."/>
            <person name="Anthouard V."/>
            <person name="Arcioni S."/>
            <person name="Artiguenave F."/>
            <person name="Aury J.M."/>
            <person name="Ballario P."/>
            <person name="Bolchi A."/>
            <person name="Brenna A."/>
            <person name="Brun A."/>
            <person name="Buee M."/>
            <person name="Cantarel B."/>
            <person name="Chevalier G."/>
            <person name="Couloux A."/>
            <person name="Da Silva C."/>
            <person name="Denoeud F."/>
            <person name="Duplessis S."/>
            <person name="Ghignone S."/>
            <person name="Hilselberger B."/>
            <person name="Iotti M."/>
            <person name="Marcais B."/>
            <person name="Mello A."/>
            <person name="Miranda M."/>
            <person name="Pacioni G."/>
            <person name="Quesneville H."/>
            <person name="Riccioni C."/>
            <person name="Ruotolo R."/>
            <person name="Splivallo R."/>
            <person name="Stocchi V."/>
            <person name="Tisserant E."/>
            <person name="Viscomi A.R."/>
            <person name="Zambonelli A."/>
            <person name="Zampieri E."/>
            <person name="Henrissat B."/>
            <person name="Lebrun M.H."/>
            <person name="Paolocci F."/>
            <person name="Bonfante P."/>
            <person name="Ottonello S."/>
            <person name="Wincker P."/>
        </authorList>
    </citation>
    <scope>NUCLEOTIDE SEQUENCE [LARGE SCALE GENOMIC DNA]</scope>
    <source>
        <strain evidence="20 21">Mel28</strain>
    </source>
</reference>
<dbReference type="GO" id="GO:0005524">
    <property type="term" value="F:ATP binding"/>
    <property type="evidence" value="ECO:0007669"/>
    <property type="project" value="UniProtKB-KW"/>
</dbReference>
<dbReference type="Pfam" id="PF00690">
    <property type="entry name" value="Cation_ATPase_N"/>
    <property type="match status" value="1"/>
</dbReference>
<evidence type="ECO:0000313" key="20">
    <source>
        <dbReference type="EMBL" id="CAZ81600.1"/>
    </source>
</evidence>
<feature type="region of interest" description="Disordered" evidence="16">
    <location>
        <begin position="1150"/>
        <end position="1205"/>
    </location>
</feature>
<keyword evidence="4 15" id="KW-0812">Transmembrane</keyword>
<dbReference type="GO" id="GO:0012505">
    <property type="term" value="C:endomembrane system"/>
    <property type="evidence" value="ECO:0007669"/>
    <property type="project" value="UniProtKB-SubCell"/>
</dbReference>
<dbReference type="InterPro" id="IPR008250">
    <property type="entry name" value="ATPase_P-typ_transduc_dom_A_sf"/>
</dbReference>
<feature type="domain" description="Cation-transporting P-type ATPase C-terminal" evidence="18">
    <location>
        <begin position="853"/>
        <end position="1028"/>
    </location>
</feature>
<dbReference type="InterPro" id="IPR006068">
    <property type="entry name" value="ATPase_P-typ_cation-transptr_C"/>
</dbReference>
<dbReference type="Proteomes" id="UP000006911">
    <property type="component" value="Unassembled WGS sequence"/>
</dbReference>
<dbReference type="InParanoid" id="D5GAQ7"/>
<comment type="similarity">
    <text evidence="15">Belongs to the cation transport ATPase (P-type) (TC 3.A.3) family.</text>
</comment>
<feature type="region of interest" description="Disordered" evidence="16">
    <location>
        <begin position="1106"/>
        <end position="1134"/>
    </location>
</feature>
<dbReference type="Gene3D" id="3.40.50.1000">
    <property type="entry name" value="HAD superfamily/HAD-like"/>
    <property type="match status" value="2"/>
</dbReference>
<dbReference type="InterPro" id="IPR023214">
    <property type="entry name" value="HAD_sf"/>
</dbReference>
<feature type="transmembrane region" description="Helical" evidence="15">
    <location>
        <begin position="277"/>
        <end position="296"/>
    </location>
</feature>
<feature type="region of interest" description="Disordered" evidence="16">
    <location>
        <begin position="175"/>
        <end position="197"/>
    </location>
</feature>
<evidence type="ECO:0000259" key="19">
    <source>
        <dbReference type="Pfam" id="PF00690"/>
    </source>
</evidence>
<dbReference type="FunFam" id="2.70.150.10:FF:000028">
    <property type="entry name" value="Calcium-transporting ATPase"/>
    <property type="match status" value="1"/>
</dbReference>
<keyword evidence="6 15" id="KW-0547">Nucleotide-binding</keyword>
<dbReference type="PANTHER" id="PTHR24093:SF369">
    <property type="entry name" value="CALCIUM-TRANSPORTING ATPASE"/>
    <property type="match status" value="1"/>
</dbReference>
<keyword evidence="11 15" id="KW-1133">Transmembrane helix</keyword>
<evidence type="ECO:0000256" key="1">
    <source>
        <dbReference type="ARBA" id="ARBA00004127"/>
    </source>
</evidence>
<dbReference type="SUPFAM" id="SSF81665">
    <property type="entry name" value="Calcium ATPase, transmembrane domain M"/>
    <property type="match status" value="1"/>
</dbReference>
<evidence type="ECO:0000256" key="10">
    <source>
        <dbReference type="ARBA" id="ARBA00022967"/>
    </source>
</evidence>
<dbReference type="InterPro" id="IPR044492">
    <property type="entry name" value="P_typ_ATPase_HD_dom"/>
</dbReference>
<dbReference type="PRINTS" id="PR00119">
    <property type="entry name" value="CATATPASE"/>
</dbReference>
<dbReference type="InterPro" id="IPR006408">
    <property type="entry name" value="P-type_ATPase_IIB"/>
</dbReference>
<feature type="transmembrane region" description="Helical" evidence="15">
    <location>
        <begin position="896"/>
        <end position="918"/>
    </location>
</feature>
<dbReference type="SUPFAM" id="SSF81660">
    <property type="entry name" value="Metal cation-transporting ATPase, ATP-binding domain N"/>
    <property type="match status" value="1"/>
</dbReference>
<dbReference type="HOGENOM" id="CLU_002360_9_3_1"/>
<dbReference type="GO" id="GO:0006874">
    <property type="term" value="P:intracellular calcium ion homeostasis"/>
    <property type="evidence" value="ECO:0007669"/>
    <property type="project" value="TreeGrafter"/>
</dbReference>
<evidence type="ECO:0000259" key="18">
    <source>
        <dbReference type="Pfam" id="PF00689"/>
    </source>
</evidence>
<organism evidence="20 21">
    <name type="scientific">Tuber melanosporum (strain Mel28)</name>
    <name type="common">Perigord black truffle</name>
    <dbReference type="NCBI Taxonomy" id="656061"/>
    <lineage>
        <taxon>Eukaryota</taxon>
        <taxon>Fungi</taxon>
        <taxon>Dikarya</taxon>
        <taxon>Ascomycota</taxon>
        <taxon>Pezizomycotina</taxon>
        <taxon>Pezizomycetes</taxon>
        <taxon>Pezizales</taxon>
        <taxon>Tuberaceae</taxon>
        <taxon>Tuber</taxon>
    </lineage>
</organism>
<dbReference type="Gene3D" id="2.70.150.10">
    <property type="entry name" value="Calcium-transporting ATPase, cytoplasmic transduction domain A"/>
    <property type="match status" value="1"/>
</dbReference>
<sequence>MSTQEEGVDPPQTSESGPPVLASERAPSVAVIDNSTRDNKSTKMLSDGGFLAVPGARSPRNSIGTPSSEGDVTLVPGQPVVSGATTAGKSLHEDDDPLRPYTPDDPEFIVEDNTFAFTPGQLGRLYMPKSHAALRALGGLRGLEIGLRTDRRAGLSLDETSLDGRVTFEQAVNHRASGGGEHSSRGGPLATAATNETARAGDLKSDAFRERKRVFKDNRLPVKKTKNIFQLMWIAFMDKVLLLLSGAAVISLALGLYQTFGGQHKKGEGAKVDWVEGVAIMVAIIIVVVVGAGNDYQKERQFVKLNKKKEDRTVKVIRSGRSLQISVFDLLVGDVCHMEPGDLIPADGIFISGHNVKADESSATGESDQMKKTASDEVMAKIDANDPGIHKLDCFVLSGSKILEGIGTFMVTNVGVHSSFGKTMMALREETEATPLQMKLNNLAEAIAKLGGASALLLFIVLLIKFLVQLRGSDETPSEKGQKFMRILITAITVVVVAVPEGLPLAVTLALAFATTRMLRDNNLVRVLRACETMGNATTICSDKTGTLTQNKMSVDQLIAADSQGDVSITEFGGEVTFIGSKTETALLGFARDFLGMGPVSEERANSEIVQLIPFDSGRKCMGSVIRLPNGKYRMFVKGASEILLAKCTRIVNDISASEVLESQLTEENMGALNQVEFGDVFGDMVFLSVVGIQDPLRDGVPAAVSECQKAGVFVRMVTGDNLITAKAIATECGIYTSGVLARSSPEDKRILVRRLKELGETVAVTGDGTNDGPALKMADVGFSMGIAGTEVAKEASAIILMDDNFASIVKAIMWGRAVNDAVKKFLQFQLTVNITAVLLTFVSAAASDEESSVLSAVQLLWVNLIMDTFAALALATDPPTRVILDRKPDPKSAPLITITMWKMILGQAVYQLVVTFILNFAGMKILGYHTEHEKSELKTLVFNTFVWMQIFNQYNNRRLDNKFNIFEGVQNNWFFIGINFIMVGGQVMIIFVGGEAFGVVELNGVQWGISIILGAISIPVAVIIRLIPDQVLAKILPDWMSKKENSNIYVHNQDRFQWNDGIEAVRDELAFLKMVRGGRLNQLKFSRQNVKQSFSHIFRRGAPEGEIHTAEDGTLPPPSPSSQRRRRSRSNSAFAAAAMVPSIVAGSIGGWSPIEKPSEEGVIRLPSRGESQDGTLAPPSLNPNDNIREISSSSNEKMLTLPKI</sequence>
<feature type="transmembrane region" description="Helical" evidence="15">
    <location>
        <begin position="231"/>
        <end position="257"/>
    </location>
</feature>
<feature type="transmembrane region" description="Helical" evidence="15">
    <location>
        <begin position="487"/>
        <end position="514"/>
    </location>
</feature>
<evidence type="ECO:0000313" key="21">
    <source>
        <dbReference type="Proteomes" id="UP000006911"/>
    </source>
</evidence>
<dbReference type="InterPro" id="IPR036412">
    <property type="entry name" value="HAD-like_sf"/>
</dbReference>
<keyword evidence="5" id="KW-0479">Metal-binding</keyword>
<dbReference type="InterPro" id="IPR004014">
    <property type="entry name" value="ATPase_P-typ_cation-transptr_N"/>
</dbReference>
<dbReference type="Pfam" id="PF13246">
    <property type="entry name" value="Cation_ATPase"/>
    <property type="match status" value="1"/>
</dbReference>
<feature type="domain" description="P-type ATPase A" evidence="17">
    <location>
        <begin position="310"/>
        <end position="425"/>
    </location>
</feature>
<dbReference type="SUPFAM" id="SSF81653">
    <property type="entry name" value="Calcium ATPase, transduction domain A"/>
    <property type="match status" value="1"/>
</dbReference>
<keyword evidence="21" id="KW-1185">Reference proteome</keyword>
<feature type="compositionally biased region" description="Polar residues" evidence="16">
    <location>
        <begin position="59"/>
        <end position="70"/>
    </location>
</feature>
<comment type="function">
    <text evidence="15">Catalyzes the hydrolysis of ATP coupled with the transport of calcium.</text>
</comment>
<dbReference type="RefSeq" id="XP_002837409.1">
    <property type="nucleotide sequence ID" value="XM_002837363.1"/>
</dbReference>
<dbReference type="InterPro" id="IPR018303">
    <property type="entry name" value="ATPase_P-typ_P_site"/>
</dbReference>
<feature type="transmembrane region" description="Helical" evidence="15">
    <location>
        <begin position="1006"/>
        <end position="1028"/>
    </location>
</feature>
<accession>D5GAQ7</accession>
<dbReference type="GO" id="GO:0005388">
    <property type="term" value="F:P-type calcium transporter activity"/>
    <property type="evidence" value="ECO:0007669"/>
    <property type="project" value="UniProtKB-EC"/>
</dbReference>
<dbReference type="Pfam" id="PF00122">
    <property type="entry name" value="E1-E2_ATPase"/>
    <property type="match status" value="1"/>
</dbReference>
<dbReference type="STRING" id="656061.D5GAQ7"/>
<feature type="transmembrane region" description="Helical" evidence="15">
    <location>
        <begin position="853"/>
        <end position="875"/>
    </location>
</feature>
<dbReference type="PANTHER" id="PTHR24093">
    <property type="entry name" value="CATION TRANSPORTING ATPASE"/>
    <property type="match status" value="1"/>
</dbReference>
<feature type="transmembrane region" description="Helical" evidence="15">
    <location>
        <begin position="826"/>
        <end position="847"/>
    </location>
</feature>
<feature type="region of interest" description="Disordered" evidence="16">
    <location>
        <begin position="1"/>
        <end position="107"/>
    </location>
</feature>
<dbReference type="InterPro" id="IPR001757">
    <property type="entry name" value="P_typ_ATPase"/>
</dbReference>
<dbReference type="SFLD" id="SFLDG00002">
    <property type="entry name" value="C1.7:_P-type_atpase_like"/>
    <property type="match status" value="1"/>
</dbReference>
<dbReference type="KEGG" id="tml:GSTUM_00003738001"/>
<evidence type="ECO:0000256" key="11">
    <source>
        <dbReference type="ARBA" id="ARBA00022989"/>
    </source>
</evidence>
<dbReference type="Pfam" id="PF00689">
    <property type="entry name" value="Cation_ATPase_C"/>
    <property type="match status" value="1"/>
</dbReference>
<dbReference type="Gene3D" id="1.20.1110.10">
    <property type="entry name" value="Calcium-transporting ATPase, transmembrane domain"/>
    <property type="match status" value="2"/>
</dbReference>
<dbReference type="GO" id="GO:0046872">
    <property type="term" value="F:metal ion binding"/>
    <property type="evidence" value="ECO:0007669"/>
    <property type="project" value="UniProtKB-KW"/>
</dbReference>
<evidence type="ECO:0000259" key="17">
    <source>
        <dbReference type="Pfam" id="PF00122"/>
    </source>
</evidence>
<dbReference type="NCBIfam" id="TIGR01494">
    <property type="entry name" value="ATPase_P-type"/>
    <property type="match status" value="2"/>
</dbReference>
<proteinExistence type="inferred from homology"/>
<feature type="compositionally biased region" description="Polar residues" evidence="16">
    <location>
        <begin position="1"/>
        <end position="16"/>
    </location>
</feature>
<evidence type="ECO:0000256" key="6">
    <source>
        <dbReference type="ARBA" id="ARBA00022741"/>
    </source>
</evidence>
<keyword evidence="8 15" id="KW-0067">ATP-binding</keyword>
<dbReference type="InterPro" id="IPR023299">
    <property type="entry name" value="ATPase_P-typ_cyto_dom_N"/>
</dbReference>
<dbReference type="SUPFAM" id="SSF56784">
    <property type="entry name" value="HAD-like"/>
    <property type="match status" value="1"/>
</dbReference>
<evidence type="ECO:0000256" key="8">
    <source>
        <dbReference type="ARBA" id="ARBA00022840"/>
    </source>
</evidence>